<dbReference type="Proteomes" id="UP000000539">
    <property type="component" value="Chromosome 4"/>
</dbReference>
<evidence type="ECO:0000256" key="14">
    <source>
        <dbReference type="ARBA" id="ARBA00082019"/>
    </source>
</evidence>
<dbReference type="PROSITE" id="PS00237">
    <property type="entry name" value="G_PROTEIN_RECEP_F1_1"/>
    <property type="match status" value="1"/>
</dbReference>
<evidence type="ECO:0000256" key="13">
    <source>
        <dbReference type="ARBA" id="ARBA00079958"/>
    </source>
</evidence>
<dbReference type="Pfam" id="PF00001">
    <property type="entry name" value="7tm_1"/>
    <property type="match status" value="1"/>
</dbReference>
<feature type="transmembrane region" description="Helical" evidence="18">
    <location>
        <begin position="356"/>
        <end position="379"/>
    </location>
</feature>
<dbReference type="AlphaFoldDB" id="A0A8V0XG68"/>
<keyword evidence="2" id="KW-1003">Cell membrane</keyword>
<feature type="region of interest" description="Disordered" evidence="17">
    <location>
        <begin position="1"/>
        <end position="23"/>
    </location>
</feature>
<dbReference type="GO" id="GO:0004930">
    <property type="term" value="F:G protein-coupled receptor activity"/>
    <property type="evidence" value="ECO:0000318"/>
    <property type="project" value="GO_Central"/>
</dbReference>
<keyword evidence="21" id="KW-1185">Reference proteome</keyword>
<dbReference type="SUPFAM" id="SSF81321">
    <property type="entry name" value="Family A G protein-coupled receptor-like"/>
    <property type="match status" value="1"/>
</dbReference>
<feature type="transmembrane region" description="Helical" evidence="18">
    <location>
        <begin position="257"/>
        <end position="279"/>
    </location>
</feature>
<dbReference type="InterPro" id="IPR000276">
    <property type="entry name" value="GPCR_Rhodpsn"/>
</dbReference>
<comment type="subcellular location">
    <subcellularLocation>
        <location evidence="1">Cell membrane</location>
        <topology evidence="1">Multi-pass membrane protein</topology>
    </subcellularLocation>
</comment>
<evidence type="ECO:0000256" key="12">
    <source>
        <dbReference type="ARBA" id="ARBA00079726"/>
    </source>
</evidence>
<dbReference type="OrthoDB" id="9979846at2759"/>
<evidence type="ECO:0000256" key="1">
    <source>
        <dbReference type="ARBA" id="ARBA00004651"/>
    </source>
</evidence>
<evidence type="ECO:0000256" key="17">
    <source>
        <dbReference type="SAM" id="MobiDB-lite"/>
    </source>
</evidence>
<dbReference type="FunFam" id="1.20.1070.10:FF:000227">
    <property type="entry name" value="Pyroglutamylated RFamide peptide receptor a"/>
    <property type="match status" value="1"/>
</dbReference>
<evidence type="ECO:0000256" key="18">
    <source>
        <dbReference type="SAM" id="Phobius"/>
    </source>
</evidence>
<evidence type="ECO:0000256" key="16">
    <source>
        <dbReference type="RuleBase" id="RU000688"/>
    </source>
</evidence>
<gene>
    <name evidence="20" type="primary">QRFPR</name>
</gene>
<feature type="domain" description="G-protein coupled receptors family 1 profile" evidence="19">
    <location>
        <begin position="158"/>
        <end position="376"/>
    </location>
</feature>
<comment type="similarity">
    <text evidence="16">Belongs to the G-protein coupled receptor 1 family.</text>
</comment>
<feature type="transmembrane region" description="Helical" evidence="18">
    <location>
        <begin position="206"/>
        <end position="225"/>
    </location>
</feature>
<reference evidence="20" key="2">
    <citation type="submission" date="2025-08" db="UniProtKB">
        <authorList>
            <consortium name="Ensembl"/>
        </authorList>
    </citation>
    <scope>IDENTIFICATION</scope>
    <source>
        <strain evidence="20">broiler</strain>
    </source>
</reference>
<keyword evidence="6 18" id="KW-0472">Membrane</keyword>
<evidence type="ECO:0000256" key="10">
    <source>
        <dbReference type="ARBA" id="ARBA00059793"/>
    </source>
</evidence>
<dbReference type="Gene3D" id="1.20.1070.10">
    <property type="entry name" value="Rhodopsin 7-helix transmembrane proteins"/>
    <property type="match status" value="1"/>
</dbReference>
<organism evidence="20 21">
    <name type="scientific">Gallus gallus</name>
    <name type="common">Chicken</name>
    <dbReference type="NCBI Taxonomy" id="9031"/>
    <lineage>
        <taxon>Eukaryota</taxon>
        <taxon>Metazoa</taxon>
        <taxon>Chordata</taxon>
        <taxon>Craniata</taxon>
        <taxon>Vertebrata</taxon>
        <taxon>Euteleostomi</taxon>
        <taxon>Archelosauria</taxon>
        <taxon>Archosauria</taxon>
        <taxon>Dinosauria</taxon>
        <taxon>Saurischia</taxon>
        <taxon>Theropoda</taxon>
        <taxon>Coelurosauria</taxon>
        <taxon>Aves</taxon>
        <taxon>Neognathae</taxon>
        <taxon>Galloanserae</taxon>
        <taxon>Galliformes</taxon>
        <taxon>Phasianidae</taxon>
        <taxon>Phasianinae</taxon>
        <taxon>Gallus</taxon>
    </lineage>
</organism>
<keyword evidence="3 16" id="KW-0812">Transmembrane</keyword>
<evidence type="ECO:0000256" key="9">
    <source>
        <dbReference type="ARBA" id="ARBA00023224"/>
    </source>
</evidence>
<dbReference type="PANTHER" id="PTHR24241:SF119">
    <property type="entry name" value="PYROGLUTAMYLATED RF-AMIDE PEPTIDE RECEPTOR"/>
    <property type="match status" value="1"/>
</dbReference>
<dbReference type="Ensembl" id="ENSGALT00010012571.1">
    <property type="protein sequence ID" value="ENSGALP00010007135.1"/>
    <property type="gene ID" value="ENSGALG00010005300.1"/>
</dbReference>
<evidence type="ECO:0000256" key="7">
    <source>
        <dbReference type="ARBA" id="ARBA00023170"/>
    </source>
</evidence>
<dbReference type="GO" id="GO:0005886">
    <property type="term" value="C:plasma membrane"/>
    <property type="evidence" value="ECO:0000318"/>
    <property type="project" value="GO_Central"/>
</dbReference>
<evidence type="ECO:0000256" key="2">
    <source>
        <dbReference type="ARBA" id="ARBA00022475"/>
    </source>
</evidence>
<accession>A0A8V0XG68</accession>
<keyword evidence="5 16" id="KW-0297">G-protein coupled receptor</keyword>
<dbReference type="GO" id="GO:0007186">
    <property type="term" value="P:G protein-coupled receptor signaling pathway"/>
    <property type="evidence" value="ECO:0000318"/>
    <property type="project" value="GO_Central"/>
</dbReference>
<evidence type="ECO:0000259" key="19">
    <source>
        <dbReference type="PROSITE" id="PS50262"/>
    </source>
</evidence>
<dbReference type="PANTHER" id="PTHR24241">
    <property type="entry name" value="NEUROPEPTIDE RECEPTOR-RELATED G-PROTEIN COUPLED RECEPTOR"/>
    <property type="match status" value="1"/>
</dbReference>
<keyword evidence="4 18" id="KW-1133">Transmembrane helix</keyword>
<evidence type="ECO:0000256" key="4">
    <source>
        <dbReference type="ARBA" id="ARBA00022989"/>
    </source>
</evidence>
<evidence type="ECO:0000256" key="6">
    <source>
        <dbReference type="ARBA" id="ARBA00023136"/>
    </source>
</evidence>
<evidence type="ECO:0000256" key="5">
    <source>
        <dbReference type="ARBA" id="ARBA00023040"/>
    </source>
</evidence>
<dbReference type="PROSITE" id="PS50262">
    <property type="entry name" value="G_PROTEIN_RECEP_F1_2"/>
    <property type="match status" value="1"/>
</dbReference>
<reference evidence="20" key="3">
    <citation type="submission" date="2025-09" db="UniProtKB">
        <authorList>
            <consortium name="Ensembl"/>
        </authorList>
    </citation>
    <scope>IDENTIFICATION</scope>
    <source>
        <strain evidence="20">broiler</strain>
    </source>
</reference>
<evidence type="ECO:0000256" key="11">
    <source>
        <dbReference type="ARBA" id="ARBA00070590"/>
    </source>
</evidence>
<name>A0A8V0XG68_CHICK</name>
<reference evidence="20" key="1">
    <citation type="submission" date="2020-11" db="EMBL/GenBank/DDBJ databases">
        <title>Gallus gallus (Chicken) genome, bGalGal1, GRCg7b, maternal haplotype autosomes + Z &amp; W.</title>
        <authorList>
            <person name="Warren W."/>
            <person name="Formenti G."/>
            <person name="Fedrigo O."/>
            <person name="Haase B."/>
            <person name="Mountcastle J."/>
            <person name="Balacco J."/>
            <person name="Tracey A."/>
            <person name="Schneider V."/>
            <person name="Okimoto R."/>
            <person name="Cheng H."/>
            <person name="Hawken R."/>
            <person name="Howe K."/>
            <person name="Jarvis E.D."/>
        </authorList>
    </citation>
    <scope>NUCLEOTIDE SEQUENCE [LARGE SCALE GENOMIC DNA]</scope>
    <source>
        <strain evidence="20">Broiler</strain>
    </source>
</reference>
<evidence type="ECO:0000256" key="15">
    <source>
        <dbReference type="ARBA" id="ARBA00082238"/>
    </source>
</evidence>
<evidence type="ECO:0000313" key="20">
    <source>
        <dbReference type="Ensembl" id="ENSGALP00010007135.1"/>
    </source>
</evidence>
<evidence type="ECO:0000256" key="8">
    <source>
        <dbReference type="ARBA" id="ARBA00023180"/>
    </source>
</evidence>
<feature type="compositionally biased region" description="Basic residues" evidence="17">
    <location>
        <begin position="1"/>
        <end position="10"/>
    </location>
</feature>
<dbReference type="FunCoup" id="A0A8V0XG68">
    <property type="interactions" value="213"/>
</dbReference>
<keyword evidence="7 16" id="KW-0675">Receptor</keyword>
<dbReference type="GO" id="GO:0032870">
    <property type="term" value="P:cellular response to hormone stimulus"/>
    <property type="evidence" value="ECO:0000318"/>
    <property type="project" value="GO_Central"/>
</dbReference>
<evidence type="ECO:0000256" key="3">
    <source>
        <dbReference type="ARBA" id="ARBA00022692"/>
    </source>
</evidence>
<keyword evidence="9 16" id="KW-0807">Transducer</keyword>
<comment type="function">
    <text evidence="10">Receptor for the orexigenic neuropeptide QRFP. The activity of this receptor is mediated by G proteins that modulate adenylate cyclase activity and intracellular calcium levels.</text>
</comment>
<feature type="transmembrane region" description="Helical" evidence="18">
    <location>
        <begin position="315"/>
        <end position="336"/>
    </location>
</feature>
<dbReference type="CDD" id="cd15205">
    <property type="entry name" value="7tmA_QRFPR"/>
    <property type="match status" value="1"/>
</dbReference>
<proteinExistence type="inferred from homology"/>
<feature type="region of interest" description="Disordered" evidence="17">
    <location>
        <begin position="406"/>
        <end position="436"/>
    </location>
</feature>
<evidence type="ECO:0000313" key="21">
    <source>
        <dbReference type="Proteomes" id="UP000000539"/>
    </source>
</evidence>
<sequence length="474" mass="54585">MRFNKSKRKVSHLDQDNPHYQHKLGDVRMEHSPAEKDWGVLVDGKLNRRQQCICTAQKANPILDCIKRSVASKKGEVILPLCSVLGRPHLQYCVQMWNLQYNRDVDLLECVQRRATKIIPGMEPLSYKDRLRELGLCSLGKKRQREDLSASSLSVSEGAFACKMVPFVQSTAIVTEILTMTCIAVERHQGIVHPLKMKWQYTNKRAFTMLGIVWLLAIIVGSPMWHVQRLEVKYDFLYEKVHICCLEEWASPTYQKIYTTFILVILFLFPLILMLFLYTKIGYELWIKKRVGDASVLQTIHGSEMSKISRKKKRAIVMMVTVVFLFAVCWAPFHIIHMMMEYSNFEKQYDDVTIKMIFAIVQIIGFFNSICNPIVYAFMNENFKKNFLSAICFCVVKENASPTRQLGNSGITMRRQKAGDSQRAPTDSDEARREAFSDGNIEVKFCDQPSSKRNLKRHLTLFSSELPAHSASAQ</sequence>
<feature type="compositionally biased region" description="Basic and acidic residues" evidence="17">
    <location>
        <begin position="11"/>
        <end position="23"/>
    </location>
</feature>
<dbReference type="PRINTS" id="PR00237">
    <property type="entry name" value="GPCRRHODOPSN"/>
</dbReference>
<dbReference type="GeneTree" id="ENSGT01150000286926"/>
<keyword evidence="8" id="KW-0325">Glycoprotein</keyword>
<dbReference type="InterPro" id="IPR017452">
    <property type="entry name" value="GPCR_Rhodpsn_7TM"/>
</dbReference>
<protein>
    <recommendedName>
        <fullName evidence="11">Pyroglutamylated RF-amide peptide receptor</fullName>
    </recommendedName>
    <alternativeName>
        <fullName evidence="12">AQ27</fullName>
    </alternativeName>
    <alternativeName>
        <fullName evidence="14">G-protein coupled receptor 103</fullName>
    </alternativeName>
    <alternativeName>
        <fullName evidence="13">Orexigenic neuropeptide QRFP receptor</fullName>
    </alternativeName>
    <alternativeName>
        <fullName evidence="15">SP9155</fullName>
    </alternativeName>
</protein>